<dbReference type="GO" id="GO:0005634">
    <property type="term" value="C:nucleus"/>
    <property type="evidence" value="ECO:0007669"/>
    <property type="project" value="UniProtKB-SubCell"/>
</dbReference>
<dbReference type="InterPro" id="IPR015943">
    <property type="entry name" value="WD40/YVTN_repeat-like_dom_sf"/>
</dbReference>
<feature type="compositionally biased region" description="Polar residues" evidence="8">
    <location>
        <begin position="182"/>
        <end position="200"/>
    </location>
</feature>
<dbReference type="EMBL" id="CAJFDH010000001">
    <property type="protein sequence ID" value="CAD5206709.1"/>
    <property type="molecule type" value="Genomic_DNA"/>
</dbReference>
<comment type="subcellular location">
    <subcellularLocation>
        <location evidence="1">Nucleus</location>
    </subcellularLocation>
</comment>
<dbReference type="PANTHER" id="PTHR10814">
    <property type="entry name" value="TRANSDUCIN-LIKE ENHANCER PROTEIN"/>
    <property type="match status" value="1"/>
</dbReference>
<sequence length="648" mass="71166">MFQNRHPGSSNNQMKIPAIPEYLDRLKEEYTHMQQQLQTFRVDVETKQKELETLQRQMMSYAEFINQAQFEVTKQTEIAKRLTAILQHFVNFLPVEQQAAAMQAVEKAKNISPQEMIQIANSHQNPLNMMGNMGGMMPPGFNPFMQIKPEDMNAFAAQLAAMNKFPFVPGMPHPMMAGLPNITASTSNAPTSSVGPSSSLDNHHRATSVNNSRPQSSVGTPMSKKAKAEIDDTEAELEIDVQNDDTCSRINGNTNKKDGRESAHSMSSRDSSVTPKSLKPQSSYQNNMIPALGELNNLFNFGPNSQRNLLLGNSFGLGAGNGKPPYAFKVSEGQPVQPVQFPSDAFDAPDIPKTMNKLADLPHGDVVCAVTIAPSGNKVYTGGKGCIKVWDITKPKETTASPLAKLACLEDQYIRSCKLLPNKSQLLVGGECKNICIIDIETETVVKTLDCEAQACYALVVSPDGKTCYSCCADGKVVIWDLETFERVGEMKGHDDGASCVDLASNGTSLWTGGLDNTVCEWNVGERKSIKKFEFDTQVFSLSCSPTEDWVAVGMENSKVELVNPNDNDKYILHEHENCVLSLKFAHSGKWFVSTGKDSSLITWRAPYGARLIKTKQETSVLSCDISSDDKYIVTGAGDRKAILYELA</sequence>
<evidence type="ECO:0000256" key="4">
    <source>
        <dbReference type="ARBA" id="ARBA00022737"/>
    </source>
</evidence>
<organism evidence="10 11">
    <name type="scientific">Bursaphelenchus okinawaensis</name>
    <dbReference type="NCBI Taxonomy" id="465554"/>
    <lineage>
        <taxon>Eukaryota</taxon>
        <taxon>Metazoa</taxon>
        <taxon>Ecdysozoa</taxon>
        <taxon>Nematoda</taxon>
        <taxon>Chromadorea</taxon>
        <taxon>Rhabditida</taxon>
        <taxon>Tylenchina</taxon>
        <taxon>Tylenchomorpha</taxon>
        <taxon>Aphelenchoidea</taxon>
        <taxon>Aphelenchoididae</taxon>
        <taxon>Bursaphelenchus</taxon>
    </lineage>
</organism>
<evidence type="ECO:0000313" key="10">
    <source>
        <dbReference type="EMBL" id="CAD5206709.1"/>
    </source>
</evidence>
<feature type="repeat" description="WD" evidence="6">
    <location>
        <begin position="573"/>
        <end position="604"/>
    </location>
</feature>
<gene>
    <name evidence="10" type="ORF">BOKJ2_LOCUS1393</name>
</gene>
<comment type="caution">
    <text evidence="10">The sequence shown here is derived from an EMBL/GenBank/DDBJ whole genome shotgun (WGS) entry which is preliminary data.</text>
</comment>
<evidence type="ECO:0000256" key="6">
    <source>
        <dbReference type="PROSITE-ProRule" id="PRU00221"/>
    </source>
</evidence>
<feature type="compositionally biased region" description="Polar residues" evidence="8">
    <location>
        <begin position="244"/>
        <end position="254"/>
    </location>
</feature>
<feature type="compositionally biased region" description="Polar residues" evidence="8">
    <location>
        <begin position="264"/>
        <end position="284"/>
    </location>
</feature>
<dbReference type="InterPro" id="IPR019775">
    <property type="entry name" value="WD40_repeat_CS"/>
</dbReference>
<dbReference type="SMART" id="SM00320">
    <property type="entry name" value="WD40"/>
    <property type="match status" value="7"/>
</dbReference>
<dbReference type="GO" id="GO:0005667">
    <property type="term" value="C:transcription regulator complex"/>
    <property type="evidence" value="ECO:0007669"/>
    <property type="project" value="TreeGrafter"/>
</dbReference>
<dbReference type="OrthoDB" id="2624652at2759"/>
<accession>A0A811JUC3</accession>
<evidence type="ECO:0000313" key="11">
    <source>
        <dbReference type="Proteomes" id="UP000614601"/>
    </source>
</evidence>
<dbReference type="AlphaFoldDB" id="A0A811JUC3"/>
<dbReference type="PROSITE" id="PS00678">
    <property type="entry name" value="WD_REPEATS_1"/>
    <property type="match status" value="1"/>
</dbReference>
<feature type="region of interest" description="Disordered" evidence="8">
    <location>
        <begin position="182"/>
        <end position="284"/>
    </location>
</feature>
<dbReference type="EMBL" id="CAJFCW020000001">
    <property type="protein sequence ID" value="CAG9082863.1"/>
    <property type="molecule type" value="Genomic_DNA"/>
</dbReference>
<reference evidence="10" key="1">
    <citation type="submission" date="2020-09" db="EMBL/GenBank/DDBJ databases">
        <authorList>
            <person name="Kikuchi T."/>
        </authorList>
    </citation>
    <scope>NUCLEOTIDE SEQUENCE</scope>
    <source>
        <strain evidence="10">SH1</strain>
    </source>
</reference>
<evidence type="ECO:0000256" key="5">
    <source>
        <dbReference type="ARBA" id="ARBA00023242"/>
    </source>
</evidence>
<dbReference type="CDD" id="cd00200">
    <property type="entry name" value="WD40"/>
    <property type="match status" value="1"/>
</dbReference>
<keyword evidence="7" id="KW-0175">Coiled coil</keyword>
<feature type="compositionally biased region" description="Polar residues" evidence="8">
    <location>
        <begin position="207"/>
        <end position="220"/>
    </location>
</feature>
<evidence type="ECO:0000256" key="1">
    <source>
        <dbReference type="ARBA" id="ARBA00004123"/>
    </source>
</evidence>
<dbReference type="PROSITE" id="PS50082">
    <property type="entry name" value="WD_REPEATS_2"/>
    <property type="match status" value="2"/>
</dbReference>
<keyword evidence="3 6" id="KW-0853">WD repeat</keyword>
<dbReference type="PANTHER" id="PTHR10814:SF21">
    <property type="entry name" value="PROTEIN GROUCHO"/>
    <property type="match status" value="1"/>
</dbReference>
<feature type="compositionally biased region" description="Acidic residues" evidence="8">
    <location>
        <begin position="231"/>
        <end position="243"/>
    </location>
</feature>
<dbReference type="Pfam" id="PF03920">
    <property type="entry name" value="TLE_N"/>
    <property type="match status" value="1"/>
</dbReference>
<dbReference type="Proteomes" id="UP000614601">
    <property type="component" value="Unassembled WGS sequence"/>
</dbReference>
<dbReference type="InterPro" id="IPR001680">
    <property type="entry name" value="WD40_rpt"/>
</dbReference>
<evidence type="ECO:0000256" key="8">
    <source>
        <dbReference type="SAM" id="MobiDB-lite"/>
    </source>
</evidence>
<protein>
    <recommendedName>
        <fullName evidence="9">Groucho/TLE N-terminal Q-rich domain-containing protein</fullName>
    </recommendedName>
</protein>
<evidence type="ECO:0000256" key="2">
    <source>
        <dbReference type="ARBA" id="ARBA00005969"/>
    </source>
</evidence>
<feature type="repeat" description="WD" evidence="6">
    <location>
        <begin position="491"/>
        <end position="532"/>
    </location>
</feature>
<evidence type="ECO:0000259" key="9">
    <source>
        <dbReference type="Pfam" id="PF03920"/>
    </source>
</evidence>
<dbReference type="InterPro" id="IPR036322">
    <property type="entry name" value="WD40_repeat_dom_sf"/>
</dbReference>
<comment type="similarity">
    <text evidence="2">Belongs to the WD repeat Groucho/TLE family.</text>
</comment>
<dbReference type="PRINTS" id="PR01850">
    <property type="entry name" value="GROUCHOFAMLY"/>
</dbReference>
<feature type="domain" description="Groucho/TLE N-terminal Q-rich" evidence="9">
    <location>
        <begin position="19"/>
        <end position="124"/>
    </location>
</feature>
<dbReference type="SUPFAM" id="SSF50978">
    <property type="entry name" value="WD40 repeat-like"/>
    <property type="match status" value="1"/>
</dbReference>
<keyword evidence="5" id="KW-0539">Nucleus</keyword>
<keyword evidence="11" id="KW-1185">Reference proteome</keyword>
<dbReference type="InterPro" id="IPR009146">
    <property type="entry name" value="Groucho_enhance"/>
</dbReference>
<dbReference type="Proteomes" id="UP000783686">
    <property type="component" value="Unassembled WGS sequence"/>
</dbReference>
<dbReference type="GO" id="GO:0090090">
    <property type="term" value="P:negative regulation of canonical Wnt signaling pathway"/>
    <property type="evidence" value="ECO:0007669"/>
    <property type="project" value="TreeGrafter"/>
</dbReference>
<dbReference type="Pfam" id="PF00400">
    <property type="entry name" value="WD40"/>
    <property type="match status" value="5"/>
</dbReference>
<dbReference type="GO" id="GO:0003714">
    <property type="term" value="F:transcription corepressor activity"/>
    <property type="evidence" value="ECO:0007669"/>
    <property type="project" value="TreeGrafter"/>
</dbReference>
<dbReference type="InterPro" id="IPR005617">
    <property type="entry name" value="Groucho/TLE_N"/>
</dbReference>
<proteinExistence type="inferred from homology"/>
<keyword evidence="4" id="KW-0677">Repeat</keyword>
<feature type="coiled-coil region" evidence="7">
    <location>
        <begin position="23"/>
        <end position="57"/>
    </location>
</feature>
<evidence type="ECO:0000256" key="7">
    <source>
        <dbReference type="SAM" id="Coils"/>
    </source>
</evidence>
<evidence type="ECO:0000256" key="3">
    <source>
        <dbReference type="ARBA" id="ARBA00022574"/>
    </source>
</evidence>
<dbReference type="Gene3D" id="2.130.10.10">
    <property type="entry name" value="YVTN repeat-like/Quinoprotein amine dehydrogenase"/>
    <property type="match status" value="1"/>
</dbReference>
<name>A0A811JUC3_9BILA</name>